<evidence type="ECO:0000313" key="4">
    <source>
        <dbReference type="Proteomes" id="UP000251431"/>
    </source>
</evidence>
<dbReference type="InterPro" id="IPR046462">
    <property type="entry name" value="TerL_nuclease"/>
</dbReference>
<dbReference type="RefSeq" id="WP_112118128.1">
    <property type="nucleotide sequence ID" value="NZ_UAQE01000004.1"/>
</dbReference>
<name>A0A2X0ZY85_9BACI</name>
<accession>A0A2X0ZY85</accession>
<dbReference type="Pfam" id="PF03354">
    <property type="entry name" value="TerL_ATPase"/>
    <property type="match status" value="1"/>
</dbReference>
<evidence type="ECO:0000259" key="2">
    <source>
        <dbReference type="Pfam" id="PF20441"/>
    </source>
</evidence>
<dbReference type="Pfam" id="PF20441">
    <property type="entry name" value="TerL_nuclease"/>
    <property type="match status" value="1"/>
</dbReference>
<dbReference type="PANTHER" id="PTHR41287:SF1">
    <property type="entry name" value="PROTEIN YMFN"/>
    <property type="match status" value="1"/>
</dbReference>
<feature type="domain" description="Terminase large subunit-like endonuclease" evidence="2">
    <location>
        <begin position="263"/>
        <end position="543"/>
    </location>
</feature>
<protein>
    <submittedName>
        <fullName evidence="3">Phage terminase, large subunit</fullName>
    </submittedName>
</protein>
<evidence type="ECO:0000313" key="3">
    <source>
        <dbReference type="EMBL" id="SPU37908.1"/>
    </source>
</evidence>
<dbReference type="InterPro" id="IPR046461">
    <property type="entry name" value="TerL_ATPase"/>
</dbReference>
<dbReference type="Gene3D" id="3.40.50.300">
    <property type="entry name" value="P-loop containing nucleotide triphosphate hydrolases"/>
    <property type="match status" value="1"/>
</dbReference>
<dbReference type="EMBL" id="UAQE01000004">
    <property type="protein sequence ID" value="SPU37908.1"/>
    <property type="molecule type" value="Genomic_DNA"/>
</dbReference>
<reference evidence="3 4" key="1">
    <citation type="submission" date="2018-06" db="EMBL/GenBank/DDBJ databases">
        <authorList>
            <consortium name="Pathogen Informatics"/>
            <person name="Doyle S."/>
        </authorList>
    </citation>
    <scope>NUCLEOTIDE SEQUENCE [LARGE SCALE GENOMIC DNA]</scope>
    <source>
        <strain evidence="3 4">NCTC7582</strain>
    </source>
</reference>
<dbReference type="InterPro" id="IPR027417">
    <property type="entry name" value="P-loop_NTPase"/>
</dbReference>
<feature type="domain" description="Terminase large subunit-like ATPase" evidence="1">
    <location>
        <begin position="81"/>
        <end position="253"/>
    </location>
</feature>
<organism evidence="3 4">
    <name type="scientific">Lysinibacillus capsici</name>
    <dbReference type="NCBI Taxonomy" id="2115968"/>
    <lineage>
        <taxon>Bacteria</taxon>
        <taxon>Bacillati</taxon>
        <taxon>Bacillota</taxon>
        <taxon>Bacilli</taxon>
        <taxon>Bacillales</taxon>
        <taxon>Bacillaceae</taxon>
        <taxon>Lysinibacillus</taxon>
    </lineage>
</organism>
<evidence type="ECO:0000259" key="1">
    <source>
        <dbReference type="Pfam" id="PF03354"/>
    </source>
</evidence>
<proteinExistence type="predicted"/>
<dbReference type="Proteomes" id="UP000251431">
    <property type="component" value="Unassembled WGS sequence"/>
</dbReference>
<dbReference type="PANTHER" id="PTHR41287">
    <property type="match status" value="1"/>
</dbReference>
<dbReference type="GO" id="GO:0004519">
    <property type="term" value="F:endonuclease activity"/>
    <property type="evidence" value="ECO:0007669"/>
    <property type="project" value="InterPro"/>
</dbReference>
<dbReference type="InterPro" id="IPR005021">
    <property type="entry name" value="Terminase_largesu-like"/>
</dbReference>
<dbReference type="AlphaFoldDB" id="A0A2X0ZY85"/>
<sequence length="563" mass="64905">MSLKKNLIEYSRQILNGDIPACFEHKWACQRFLNDLERENTDDFPYFFDEERANKFLDWMRLFKHRKGVLAGTFIEPHIIQQFIFGNIYGWIHRETEYRRFKKMYWQVGRKNAKSQSLGAVGSYESSALGEASAEVYCAATKKDQAKIVWEEIRDMIKGSKDLRSRFKEAYGTITHLKSGSIIKPLSKEDRKSGDGTSPSCFIIDEYHAHETDEMYDIGDSGQGARPQPLLAIITTAGFELDYPCYRVEYRYVRQILDPDNPIENEEYFVMINTLDPDDDISDERNWIKSNPILASYPEGLSYIRRQMKAALDVPEKMRNFLTKNMNIWIDQKQGGYMPLSKWNACARENVDVTGHDVFIGVDLSKKIDLSSTGLIFPTDYGFHVKQHSFMPEDALRERQAKDKVPYQLWIDKGWLSTTPGAVVDYSFIENWIVKAVEDNGWNPIVFCYDPYGATQFAQNMAAYGFVVVEVRQGYPTLSEPTKDFREQVYQQNITHDGDELLTWAIGNAVTEVDVNENIRLSKRKSRERIDPIAAVITGYVQAMYNKVESGDGNISFISIHDL</sequence>
<gene>
    <name evidence="3" type="ORF">NCTC7582_03852</name>
</gene>